<dbReference type="GO" id="GO:0005829">
    <property type="term" value="C:cytosol"/>
    <property type="evidence" value="ECO:0007669"/>
    <property type="project" value="TreeGrafter"/>
</dbReference>
<dbReference type="Gene3D" id="1.10.10.60">
    <property type="entry name" value="Homeodomain-like"/>
    <property type="match status" value="1"/>
</dbReference>
<proteinExistence type="predicted"/>
<protein>
    <submittedName>
        <fullName evidence="5">Helix-turn-helix domain-containing protein</fullName>
    </submittedName>
</protein>
<keyword evidence="1" id="KW-0805">Transcription regulation</keyword>
<sequence>MLNLLRSSTLTNYVEVARASGLDPYRQLRKVGISKSALLDPDIKIAAKSVRHLLEESAQVAGVEDFGLRMAETRQLENLGPLAIALREEPTLRKALNSLVRYFGLHNESLVLRIEEADGVAIFSQELIDARGSLRQSVELGVCVMYRILKQLLGAGWKPRGICFTHSAPVSLATHRRLFVGTSVLFNQDFDGLVLAEADLDAAIMSYDPALAPHAREFLDAKMAQSDATMPEKVRKLVFALLPTGACVAERVAQELGVDRKTMYRHLVYHGHSYSTIVDAVRVDLATRYVENRERPLSDVATLLGFASLSAFSRWFSGRFGCSVSKWRRE</sequence>
<evidence type="ECO:0000256" key="3">
    <source>
        <dbReference type="ARBA" id="ARBA00023163"/>
    </source>
</evidence>
<dbReference type="GO" id="GO:0003700">
    <property type="term" value="F:DNA-binding transcription factor activity"/>
    <property type="evidence" value="ECO:0007669"/>
    <property type="project" value="InterPro"/>
</dbReference>
<keyword evidence="3" id="KW-0804">Transcription</keyword>
<dbReference type="InterPro" id="IPR009057">
    <property type="entry name" value="Homeodomain-like_sf"/>
</dbReference>
<dbReference type="InterPro" id="IPR032687">
    <property type="entry name" value="AraC-type_N"/>
</dbReference>
<gene>
    <name evidence="5" type="ORF">SAMN05445850_7104</name>
</gene>
<evidence type="ECO:0000256" key="2">
    <source>
        <dbReference type="ARBA" id="ARBA00023125"/>
    </source>
</evidence>
<keyword evidence="2" id="KW-0238">DNA-binding</keyword>
<dbReference type="Proteomes" id="UP000199365">
    <property type="component" value="Unassembled WGS sequence"/>
</dbReference>
<reference evidence="6" key="1">
    <citation type="submission" date="2016-10" db="EMBL/GenBank/DDBJ databases">
        <authorList>
            <person name="Varghese N."/>
            <person name="Submissions S."/>
        </authorList>
    </citation>
    <scope>NUCLEOTIDE SEQUENCE [LARGE SCALE GENOMIC DNA]</scope>
    <source>
        <strain evidence="6">DUS833</strain>
    </source>
</reference>
<evidence type="ECO:0000313" key="5">
    <source>
        <dbReference type="EMBL" id="SDR60056.1"/>
    </source>
</evidence>
<dbReference type="Pfam" id="PF12625">
    <property type="entry name" value="Arabinose_bd"/>
    <property type="match status" value="1"/>
</dbReference>
<organism evidence="5 6">
    <name type="scientific">Paraburkholderia tuberum</name>
    <dbReference type="NCBI Taxonomy" id="157910"/>
    <lineage>
        <taxon>Bacteria</taxon>
        <taxon>Pseudomonadati</taxon>
        <taxon>Pseudomonadota</taxon>
        <taxon>Betaproteobacteria</taxon>
        <taxon>Burkholderiales</taxon>
        <taxon>Burkholderiaceae</taxon>
        <taxon>Paraburkholderia</taxon>
    </lineage>
</organism>
<dbReference type="AlphaFoldDB" id="A0A1H1KCU5"/>
<dbReference type="Pfam" id="PF12833">
    <property type="entry name" value="HTH_18"/>
    <property type="match status" value="1"/>
</dbReference>
<dbReference type="PANTHER" id="PTHR47894:SF4">
    <property type="entry name" value="HTH-TYPE TRANSCRIPTIONAL REGULATOR GADX"/>
    <property type="match status" value="1"/>
</dbReference>
<feature type="domain" description="HTH araC/xylS-type" evidence="4">
    <location>
        <begin position="232"/>
        <end position="330"/>
    </location>
</feature>
<dbReference type="PANTHER" id="PTHR47894">
    <property type="entry name" value="HTH-TYPE TRANSCRIPTIONAL REGULATOR GADX"/>
    <property type="match status" value="1"/>
</dbReference>
<keyword evidence="6" id="KW-1185">Reference proteome</keyword>
<dbReference type="InterPro" id="IPR018060">
    <property type="entry name" value="HTH_AraC"/>
</dbReference>
<evidence type="ECO:0000313" key="6">
    <source>
        <dbReference type="Proteomes" id="UP000199365"/>
    </source>
</evidence>
<dbReference type="RefSeq" id="WP_090811400.1">
    <property type="nucleotide sequence ID" value="NZ_FNKX01000003.1"/>
</dbReference>
<evidence type="ECO:0000259" key="4">
    <source>
        <dbReference type="PROSITE" id="PS01124"/>
    </source>
</evidence>
<accession>A0A1H1KCU5</accession>
<dbReference type="STRING" id="157910.SAMN05445850_7104"/>
<dbReference type="SMART" id="SM00342">
    <property type="entry name" value="HTH_ARAC"/>
    <property type="match status" value="1"/>
</dbReference>
<dbReference type="EMBL" id="FNKX01000003">
    <property type="protein sequence ID" value="SDR60056.1"/>
    <property type="molecule type" value="Genomic_DNA"/>
</dbReference>
<name>A0A1H1KCU5_9BURK</name>
<dbReference type="SUPFAM" id="SSF46689">
    <property type="entry name" value="Homeodomain-like"/>
    <property type="match status" value="1"/>
</dbReference>
<dbReference type="PROSITE" id="PS01124">
    <property type="entry name" value="HTH_ARAC_FAMILY_2"/>
    <property type="match status" value="1"/>
</dbReference>
<evidence type="ECO:0000256" key="1">
    <source>
        <dbReference type="ARBA" id="ARBA00023015"/>
    </source>
</evidence>
<dbReference type="GO" id="GO:0000976">
    <property type="term" value="F:transcription cis-regulatory region binding"/>
    <property type="evidence" value="ECO:0007669"/>
    <property type="project" value="TreeGrafter"/>
</dbReference>